<dbReference type="GO" id="GO:0005634">
    <property type="term" value="C:nucleus"/>
    <property type="evidence" value="ECO:0007669"/>
    <property type="project" value="TreeGrafter"/>
</dbReference>
<dbReference type="GO" id="GO:0007286">
    <property type="term" value="P:spermatid development"/>
    <property type="evidence" value="ECO:0007669"/>
    <property type="project" value="TreeGrafter"/>
</dbReference>
<dbReference type="SMART" id="SM00698">
    <property type="entry name" value="MORN"/>
    <property type="match status" value="5"/>
</dbReference>
<dbReference type="OrthoDB" id="423343at2759"/>
<dbReference type="PANTHER" id="PTHR43215:SF14">
    <property type="entry name" value="RADIAL SPOKE HEAD 1 HOMOLOG"/>
    <property type="match status" value="1"/>
</dbReference>
<organism evidence="2 3">
    <name type="scientific">Ramazzottius varieornatus</name>
    <name type="common">Water bear</name>
    <name type="synonym">Tardigrade</name>
    <dbReference type="NCBI Taxonomy" id="947166"/>
    <lineage>
        <taxon>Eukaryota</taxon>
        <taxon>Metazoa</taxon>
        <taxon>Ecdysozoa</taxon>
        <taxon>Tardigrada</taxon>
        <taxon>Eutardigrada</taxon>
        <taxon>Parachela</taxon>
        <taxon>Hypsibioidea</taxon>
        <taxon>Ramazzottiidae</taxon>
        <taxon>Ramazzottius</taxon>
    </lineage>
</organism>
<accession>A0A1D1UIN3</accession>
<keyword evidence="3" id="KW-1185">Reference proteome</keyword>
<evidence type="ECO:0000313" key="2">
    <source>
        <dbReference type="EMBL" id="GAU87107.1"/>
    </source>
</evidence>
<proteinExistence type="predicted"/>
<comment type="caution">
    <text evidence="2">The sequence shown here is derived from an EMBL/GenBank/DDBJ whole genome shotgun (WGS) entry which is preliminary data.</text>
</comment>
<evidence type="ECO:0000256" key="1">
    <source>
        <dbReference type="ARBA" id="ARBA00022737"/>
    </source>
</evidence>
<dbReference type="SUPFAM" id="SSF82185">
    <property type="entry name" value="Histone H3 K4-specific methyltransferase SET7/9 N-terminal domain"/>
    <property type="match status" value="1"/>
</dbReference>
<dbReference type="STRING" id="947166.A0A1D1UIN3"/>
<dbReference type="EMBL" id="BDGG01000001">
    <property type="protein sequence ID" value="GAU87107.1"/>
    <property type="molecule type" value="Genomic_DNA"/>
</dbReference>
<gene>
    <name evidence="2" type="primary">RvY_00005</name>
    <name evidence="2" type="synonym">RvY_00005.1</name>
    <name evidence="2" type="ORF">RvY_00005-1</name>
</gene>
<dbReference type="Pfam" id="PF02493">
    <property type="entry name" value="MORN"/>
    <property type="match status" value="6"/>
</dbReference>
<dbReference type="GO" id="GO:0035082">
    <property type="term" value="P:axoneme assembly"/>
    <property type="evidence" value="ECO:0007669"/>
    <property type="project" value="TreeGrafter"/>
</dbReference>
<dbReference type="InterPro" id="IPR003409">
    <property type="entry name" value="MORN"/>
</dbReference>
<keyword evidence="1" id="KW-0677">Repeat</keyword>
<dbReference type="PANTHER" id="PTHR43215">
    <property type="entry name" value="RADIAL SPOKE HEAD 1 HOMOLOG"/>
    <property type="match status" value="1"/>
</dbReference>
<dbReference type="AlphaFoldDB" id="A0A1D1UIN3"/>
<evidence type="ECO:0000313" key="3">
    <source>
        <dbReference type="Proteomes" id="UP000186922"/>
    </source>
</evidence>
<sequence length="284" mass="32435">MLCCIQMRSLGIRQRQLSFQEYEGERNELKERHGFGETILPNGDRYRGYYEHSLRNGHGVYLFKSGARYEGSWKDGVKEGHGKFLYPDGSSYEGNFWKDQKHAYGVYKGENGDLYAGEWRQGQRHSYGVYKHKDSGAKYCGFWENDRRHGKGEILCGSYKYMGMFANDQPVAGGKFVFLGGYEQHGHFTSVMMDAAQAALTVDTPVEEDTGEEAEEGAQVAVLRWVPERLIFPDVVEPSVDTETLTKKRQKELEEEKALVEAVKRENLPEAFIVPDIFDSFCAM</sequence>
<evidence type="ECO:0008006" key="4">
    <source>
        <dbReference type="Google" id="ProtNLM"/>
    </source>
</evidence>
<name>A0A1D1UIN3_RAMVA</name>
<dbReference type="Gene3D" id="2.20.110.10">
    <property type="entry name" value="Histone H3 K4-specific methyltransferase SET7/9 N-terminal domain"/>
    <property type="match status" value="3"/>
</dbReference>
<dbReference type="GO" id="GO:0031514">
    <property type="term" value="C:motile cilium"/>
    <property type="evidence" value="ECO:0007669"/>
    <property type="project" value="TreeGrafter"/>
</dbReference>
<dbReference type="Proteomes" id="UP000186922">
    <property type="component" value="Unassembled WGS sequence"/>
</dbReference>
<protein>
    <recommendedName>
        <fullName evidence="4">Radial spoke head 1</fullName>
    </recommendedName>
</protein>
<reference evidence="2 3" key="1">
    <citation type="journal article" date="2016" name="Nat. Commun.">
        <title>Extremotolerant tardigrade genome and improved radiotolerance of human cultured cells by tardigrade-unique protein.</title>
        <authorList>
            <person name="Hashimoto T."/>
            <person name="Horikawa D.D."/>
            <person name="Saito Y."/>
            <person name="Kuwahara H."/>
            <person name="Kozuka-Hata H."/>
            <person name="Shin-I T."/>
            <person name="Minakuchi Y."/>
            <person name="Ohishi K."/>
            <person name="Motoyama A."/>
            <person name="Aizu T."/>
            <person name="Enomoto A."/>
            <person name="Kondo K."/>
            <person name="Tanaka S."/>
            <person name="Hara Y."/>
            <person name="Koshikawa S."/>
            <person name="Sagara H."/>
            <person name="Miura T."/>
            <person name="Yokobori S."/>
            <person name="Miyagawa K."/>
            <person name="Suzuki Y."/>
            <person name="Kubo T."/>
            <person name="Oyama M."/>
            <person name="Kohara Y."/>
            <person name="Fujiyama A."/>
            <person name="Arakawa K."/>
            <person name="Katayama T."/>
            <person name="Toyoda A."/>
            <person name="Kunieda T."/>
        </authorList>
    </citation>
    <scope>NUCLEOTIDE SEQUENCE [LARGE SCALE GENOMIC DNA]</scope>
    <source>
        <strain evidence="2 3">YOKOZUNA-1</strain>
    </source>
</reference>